<keyword evidence="4 6" id="KW-1133">Transmembrane helix</keyword>
<dbReference type="Pfam" id="PF00990">
    <property type="entry name" value="GGDEF"/>
    <property type="match status" value="1"/>
</dbReference>
<dbReference type="Proteomes" id="UP000190188">
    <property type="component" value="Unassembled WGS sequence"/>
</dbReference>
<proteinExistence type="predicted"/>
<dbReference type="RefSeq" id="WP_078501461.1">
    <property type="nucleotide sequence ID" value="NZ_MSZX01000009.1"/>
</dbReference>
<dbReference type="InterPro" id="IPR003660">
    <property type="entry name" value="HAMP_dom"/>
</dbReference>
<dbReference type="GO" id="GO:0005886">
    <property type="term" value="C:plasma membrane"/>
    <property type="evidence" value="ECO:0007669"/>
    <property type="project" value="UniProtKB-SubCell"/>
</dbReference>
<dbReference type="PROSITE" id="PS50887">
    <property type="entry name" value="GGDEF"/>
    <property type="match status" value="1"/>
</dbReference>
<evidence type="ECO:0000256" key="1">
    <source>
        <dbReference type="ARBA" id="ARBA00004651"/>
    </source>
</evidence>
<dbReference type="EMBL" id="MSZX01000009">
    <property type="protein sequence ID" value="OPA75389.1"/>
    <property type="molecule type" value="Genomic_DNA"/>
</dbReference>
<feature type="domain" description="GGDEF" evidence="8">
    <location>
        <begin position="396"/>
        <end position="526"/>
    </location>
</feature>
<dbReference type="PANTHER" id="PTHR45138">
    <property type="entry name" value="REGULATORY COMPONENTS OF SENSORY TRANSDUCTION SYSTEM"/>
    <property type="match status" value="1"/>
</dbReference>
<dbReference type="CDD" id="cd12912">
    <property type="entry name" value="PDC2_MCP_like"/>
    <property type="match status" value="1"/>
</dbReference>
<evidence type="ECO:0000259" key="7">
    <source>
        <dbReference type="PROSITE" id="PS50885"/>
    </source>
</evidence>
<dbReference type="CDD" id="cd18773">
    <property type="entry name" value="PDC1_HK_sensor"/>
    <property type="match status" value="1"/>
</dbReference>
<evidence type="ECO:0000256" key="4">
    <source>
        <dbReference type="ARBA" id="ARBA00022989"/>
    </source>
</evidence>
<organism evidence="9 10">
    <name type="scientific">Paenibacillus selenitireducens</name>
    <dbReference type="NCBI Taxonomy" id="1324314"/>
    <lineage>
        <taxon>Bacteria</taxon>
        <taxon>Bacillati</taxon>
        <taxon>Bacillota</taxon>
        <taxon>Bacilli</taxon>
        <taxon>Bacillales</taxon>
        <taxon>Paenibacillaceae</taxon>
        <taxon>Paenibacillus</taxon>
    </lineage>
</organism>
<dbReference type="SUPFAM" id="SSF55073">
    <property type="entry name" value="Nucleotide cyclase"/>
    <property type="match status" value="1"/>
</dbReference>
<dbReference type="Gene3D" id="6.10.340.10">
    <property type="match status" value="1"/>
</dbReference>
<accession>A0A1T2X678</accession>
<evidence type="ECO:0000256" key="2">
    <source>
        <dbReference type="ARBA" id="ARBA00022475"/>
    </source>
</evidence>
<evidence type="ECO:0000313" key="10">
    <source>
        <dbReference type="Proteomes" id="UP000190188"/>
    </source>
</evidence>
<dbReference type="AlphaFoldDB" id="A0A1T2X678"/>
<keyword evidence="3 6" id="KW-0812">Transmembrane</keyword>
<dbReference type="InterPro" id="IPR029787">
    <property type="entry name" value="Nucleotide_cyclase"/>
</dbReference>
<dbReference type="SMART" id="SM00267">
    <property type="entry name" value="GGDEF"/>
    <property type="match status" value="1"/>
</dbReference>
<dbReference type="Gene3D" id="3.30.450.20">
    <property type="entry name" value="PAS domain"/>
    <property type="match status" value="1"/>
</dbReference>
<dbReference type="PANTHER" id="PTHR45138:SF9">
    <property type="entry name" value="DIGUANYLATE CYCLASE DGCM-RELATED"/>
    <property type="match status" value="1"/>
</dbReference>
<dbReference type="InterPro" id="IPR033479">
    <property type="entry name" value="dCache_1"/>
</dbReference>
<keyword evidence="5 6" id="KW-0472">Membrane</keyword>
<name>A0A1T2X678_9BACL</name>
<feature type="transmembrane region" description="Helical" evidence="6">
    <location>
        <begin position="12"/>
        <end position="37"/>
    </location>
</feature>
<dbReference type="InterPro" id="IPR043128">
    <property type="entry name" value="Rev_trsase/Diguanyl_cyclase"/>
</dbReference>
<gene>
    <name evidence="9" type="ORF">BVG16_22195</name>
</gene>
<dbReference type="Gene3D" id="3.30.70.270">
    <property type="match status" value="1"/>
</dbReference>
<dbReference type="STRING" id="1324314.BVG16_22195"/>
<evidence type="ECO:0000259" key="8">
    <source>
        <dbReference type="PROSITE" id="PS50887"/>
    </source>
</evidence>
<sequence length="536" mass="60553">MEQASRNKRGFKLSAIISFVVLISVLVTIVITTIVSYQAEKKSLYTNTIELNNINAKDMSKATQSLVLSMKKSIKVTAEYFSDETLTDENVLSQLDFFMNTNHYFNSIVIVNVDGTVVSTSPNNLGLIGEKLNSNAAQKALELKAPLISEPYQAVTKRLIVLVSHPIFDSEGNYKGFVAGSIYLQQPNIFQEILGTQNKNNNGSYFYVVDSSGTLIYHPDTNRIAQKVNENPVVKQLMKGVSGQQHVINSLGISYLAGYAIVKEVGWGIVSQTPESYINSTTQKLIEKTVYFSMPYLFILLIMTLWLSRKLTYPLNRLANYASRLSQGDHQLESIPVYTYWNYETNELTKTIALAFDRMKKKTDELSQEAQTDALTGLANRRTMQAITSLWKEQEIPFSIIMVDLDRFKLVNDTYGHQKGDEVLKFLAQMMMDEKRDQDFCCRYGGEEFTILLPETSEKEAYLIAERLRMKMATLISPIGRSVTLSLGISANSHAGEDLDTLLQYADEALYAAKEQGRNQTVMYSKMYRKEVETVK</sequence>
<reference evidence="9 10" key="1">
    <citation type="submission" date="2017-01" db="EMBL/GenBank/DDBJ databases">
        <title>Genome analysis of Paenibacillus selenitrireducens ES3-24.</title>
        <authorList>
            <person name="Xu D."/>
            <person name="Yao R."/>
            <person name="Zheng S."/>
        </authorList>
    </citation>
    <scope>NUCLEOTIDE SEQUENCE [LARGE SCALE GENOMIC DNA]</scope>
    <source>
        <strain evidence="9 10">ES3-24</strain>
    </source>
</reference>
<feature type="transmembrane region" description="Helical" evidence="6">
    <location>
        <begin position="290"/>
        <end position="308"/>
    </location>
</feature>
<dbReference type="InterPro" id="IPR050469">
    <property type="entry name" value="Diguanylate_Cyclase"/>
</dbReference>
<dbReference type="CDD" id="cd01949">
    <property type="entry name" value="GGDEF"/>
    <property type="match status" value="1"/>
</dbReference>
<dbReference type="GO" id="GO:0052621">
    <property type="term" value="F:diguanylate cyclase activity"/>
    <property type="evidence" value="ECO:0007669"/>
    <property type="project" value="TreeGrafter"/>
</dbReference>
<comment type="caution">
    <text evidence="9">The sequence shown here is derived from an EMBL/GenBank/DDBJ whole genome shotgun (WGS) entry which is preliminary data.</text>
</comment>
<dbReference type="InterPro" id="IPR029151">
    <property type="entry name" value="Sensor-like_sf"/>
</dbReference>
<keyword evidence="10" id="KW-1185">Reference proteome</keyword>
<evidence type="ECO:0000313" key="9">
    <source>
        <dbReference type="EMBL" id="OPA75389.1"/>
    </source>
</evidence>
<keyword evidence="2" id="KW-1003">Cell membrane</keyword>
<dbReference type="SUPFAM" id="SSF103190">
    <property type="entry name" value="Sensory domain-like"/>
    <property type="match status" value="2"/>
</dbReference>
<dbReference type="PROSITE" id="PS50885">
    <property type="entry name" value="HAMP"/>
    <property type="match status" value="1"/>
</dbReference>
<dbReference type="FunFam" id="3.30.70.270:FF:000001">
    <property type="entry name" value="Diguanylate cyclase domain protein"/>
    <property type="match status" value="1"/>
</dbReference>
<feature type="domain" description="HAMP" evidence="7">
    <location>
        <begin position="309"/>
        <end position="364"/>
    </location>
</feature>
<dbReference type="InterPro" id="IPR000160">
    <property type="entry name" value="GGDEF_dom"/>
</dbReference>
<dbReference type="GO" id="GO:0007165">
    <property type="term" value="P:signal transduction"/>
    <property type="evidence" value="ECO:0007669"/>
    <property type="project" value="InterPro"/>
</dbReference>
<protein>
    <submittedName>
        <fullName evidence="9">Diguanylate cyclase</fullName>
    </submittedName>
</protein>
<evidence type="ECO:0000256" key="3">
    <source>
        <dbReference type="ARBA" id="ARBA00022692"/>
    </source>
</evidence>
<dbReference type="OrthoDB" id="9759607at2"/>
<comment type="subcellular location">
    <subcellularLocation>
        <location evidence="1">Cell membrane</location>
        <topology evidence="1">Multi-pass membrane protein</topology>
    </subcellularLocation>
</comment>
<dbReference type="Pfam" id="PF02743">
    <property type="entry name" value="dCache_1"/>
    <property type="match status" value="1"/>
</dbReference>
<evidence type="ECO:0000256" key="6">
    <source>
        <dbReference type="SAM" id="Phobius"/>
    </source>
</evidence>
<dbReference type="NCBIfam" id="TIGR00254">
    <property type="entry name" value="GGDEF"/>
    <property type="match status" value="1"/>
</dbReference>
<evidence type="ECO:0000256" key="5">
    <source>
        <dbReference type="ARBA" id="ARBA00023136"/>
    </source>
</evidence>